<dbReference type="AlphaFoldDB" id="A0A542ZNE5"/>
<keyword evidence="4 11" id="KW-0479">Metal-binding</keyword>
<proteinExistence type="inferred from homology"/>
<evidence type="ECO:0000256" key="3">
    <source>
        <dbReference type="ARBA" id="ARBA00022485"/>
    </source>
</evidence>
<feature type="binding site" evidence="11">
    <location>
        <position position="46"/>
    </location>
    <ligand>
        <name>[4Fe-4S] cluster</name>
        <dbReference type="ChEBI" id="CHEBI:49883"/>
    </ligand>
</feature>
<keyword evidence="11" id="KW-0963">Cytoplasm</keyword>
<keyword evidence="9 11" id="KW-1015">Disulfide bond</keyword>
<feature type="binding site" evidence="11">
    <location>
        <position position="37"/>
    </location>
    <ligand>
        <name>[4Fe-4S] cluster</name>
        <dbReference type="ChEBI" id="CHEBI:49883"/>
    </ligand>
</feature>
<evidence type="ECO:0000256" key="11">
    <source>
        <dbReference type="HAMAP-Rule" id="MF_01479"/>
    </source>
</evidence>
<comment type="PTM">
    <text evidence="11">The Fe-S cluster can be nitrosylated by nitric oxide (NO).</text>
</comment>
<evidence type="ECO:0000313" key="14">
    <source>
        <dbReference type="Proteomes" id="UP000319514"/>
    </source>
</evidence>
<keyword evidence="6 11" id="KW-0411">Iron-sulfur</keyword>
<dbReference type="GO" id="GO:0051539">
    <property type="term" value="F:4 iron, 4 sulfur cluster binding"/>
    <property type="evidence" value="ECO:0007669"/>
    <property type="project" value="UniProtKB-UniRule"/>
</dbReference>
<dbReference type="GO" id="GO:0005737">
    <property type="term" value="C:cytoplasm"/>
    <property type="evidence" value="ECO:0007669"/>
    <property type="project" value="UniProtKB-SubCell"/>
</dbReference>
<evidence type="ECO:0000256" key="4">
    <source>
        <dbReference type="ARBA" id="ARBA00022723"/>
    </source>
</evidence>
<gene>
    <name evidence="11" type="primary">whiB</name>
    <name evidence="13" type="ORF">FB474_3298</name>
</gene>
<dbReference type="GO" id="GO:0003677">
    <property type="term" value="F:DNA binding"/>
    <property type="evidence" value="ECO:0007669"/>
    <property type="project" value="UniProtKB-UniRule"/>
</dbReference>
<organism evidence="13 14">
    <name type="scientific">Oryzihumus leptocrescens</name>
    <dbReference type="NCBI Taxonomy" id="297536"/>
    <lineage>
        <taxon>Bacteria</taxon>
        <taxon>Bacillati</taxon>
        <taxon>Actinomycetota</taxon>
        <taxon>Actinomycetes</taxon>
        <taxon>Micrococcales</taxon>
        <taxon>Intrasporangiaceae</taxon>
        <taxon>Oryzihumus</taxon>
    </lineage>
</organism>
<dbReference type="Pfam" id="PF02467">
    <property type="entry name" value="Whib"/>
    <property type="match status" value="1"/>
</dbReference>
<evidence type="ECO:0000256" key="9">
    <source>
        <dbReference type="ARBA" id="ARBA00023157"/>
    </source>
</evidence>
<dbReference type="RefSeq" id="WP_141789605.1">
    <property type="nucleotide sequence ID" value="NZ_BAAAKX010000012.1"/>
</dbReference>
<comment type="PTM">
    <text evidence="11">Upon Fe-S cluster removal intramolecular disulfide bonds are formed.</text>
</comment>
<comment type="similarity">
    <text evidence="2 11">Belongs to the WhiB family.</text>
</comment>
<evidence type="ECO:0000256" key="10">
    <source>
        <dbReference type="ARBA" id="ARBA00023163"/>
    </source>
</evidence>
<name>A0A542ZNE5_9MICO</name>
<comment type="cofactor">
    <cofactor evidence="11">
        <name>[4Fe-4S] cluster</name>
        <dbReference type="ChEBI" id="CHEBI:49883"/>
    </cofactor>
    <text evidence="11">Binds 1 [4Fe-4S] cluster per subunit. Following nitrosylation of the [4Fe-4S] cluster binds 1 [4Fe-8(NO)] cluster per subunit.</text>
</comment>
<comment type="function">
    <text evidence="11">Acts as a transcriptional regulator. Probably redox-responsive. The apo- but not holo-form probably binds DNA.</text>
</comment>
<evidence type="ECO:0000256" key="2">
    <source>
        <dbReference type="ARBA" id="ARBA00006597"/>
    </source>
</evidence>
<evidence type="ECO:0000256" key="5">
    <source>
        <dbReference type="ARBA" id="ARBA00023004"/>
    </source>
</evidence>
<evidence type="ECO:0000256" key="8">
    <source>
        <dbReference type="ARBA" id="ARBA00023125"/>
    </source>
</evidence>
<keyword evidence="8 11" id="KW-0238">DNA-binding</keyword>
<dbReference type="GO" id="GO:0045892">
    <property type="term" value="P:negative regulation of DNA-templated transcription"/>
    <property type="evidence" value="ECO:0007669"/>
    <property type="project" value="TreeGrafter"/>
</dbReference>
<protein>
    <recommendedName>
        <fullName evidence="11">Transcriptional regulator WhiB</fullName>
    </recommendedName>
</protein>
<keyword evidence="14" id="KW-1185">Reference proteome</keyword>
<dbReference type="GO" id="GO:0046872">
    <property type="term" value="F:metal ion binding"/>
    <property type="evidence" value="ECO:0007669"/>
    <property type="project" value="UniProtKB-KW"/>
</dbReference>
<keyword evidence="7 11" id="KW-0805">Transcription regulation</keyword>
<dbReference type="Proteomes" id="UP000319514">
    <property type="component" value="Unassembled WGS sequence"/>
</dbReference>
<evidence type="ECO:0000256" key="6">
    <source>
        <dbReference type="ARBA" id="ARBA00023014"/>
    </source>
</evidence>
<dbReference type="GO" id="GO:0035731">
    <property type="term" value="F:dinitrosyl-iron complex binding"/>
    <property type="evidence" value="ECO:0007669"/>
    <property type="project" value="UniProtKB-UniRule"/>
</dbReference>
<dbReference type="PROSITE" id="PS51674">
    <property type="entry name" value="4FE4S_WBL"/>
    <property type="match status" value="1"/>
</dbReference>
<dbReference type="EMBL" id="VFOQ01000001">
    <property type="protein sequence ID" value="TQL61878.1"/>
    <property type="molecule type" value="Genomic_DNA"/>
</dbReference>
<evidence type="ECO:0000259" key="12">
    <source>
        <dbReference type="PROSITE" id="PS51674"/>
    </source>
</evidence>
<dbReference type="GO" id="GO:0045454">
    <property type="term" value="P:cell redox homeostasis"/>
    <property type="evidence" value="ECO:0007669"/>
    <property type="project" value="TreeGrafter"/>
</dbReference>
<dbReference type="HAMAP" id="MF_01479">
    <property type="entry name" value="WhiB"/>
    <property type="match status" value="1"/>
</dbReference>
<dbReference type="InterPro" id="IPR003482">
    <property type="entry name" value="Whib"/>
</dbReference>
<dbReference type="PANTHER" id="PTHR38839:SF6">
    <property type="entry name" value="TRANSCRIPTIONAL REGULATOR WHIB1"/>
    <property type="match status" value="1"/>
</dbReference>
<comment type="subcellular location">
    <subcellularLocation>
        <location evidence="1 11">Cytoplasm</location>
    </subcellularLocation>
</comment>
<feature type="binding site" evidence="11">
    <location>
        <position position="9"/>
    </location>
    <ligand>
        <name>[4Fe-4S] cluster</name>
        <dbReference type="ChEBI" id="CHEBI:49883"/>
    </ligand>
</feature>
<dbReference type="InterPro" id="IPR034768">
    <property type="entry name" value="4FE4S_WBL"/>
</dbReference>
<evidence type="ECO:0000256" key="7">
    <source>
        <dbReference type="ARBA" id="ARBA00023015"/>
    </source>
</evidence>
<reference evidence="13 14" key="1">
    <citation type="submission" date="2019-06" db="EMBL/GenBank/DDBJ databases">
        <title>Sequencing the genomes of 1000 actinobacteria strains.</title>
        <authorList>
            <person name="Klenk H.-P."/>
        </authorList>
    </citation>
    <scope>NUCLEOTIDE SEQUENCE [LARGE SCALE GENOMIC DNA]</scope>
    <source>
        <strain evidence="13 14">DSM 18082</strain>
    </source>
</reference>
<feature type="binding site" evidence="11">
    <location>
        <position position="40"/>
    </location>
    <ligand>
        <name>[4Fe-4S] cluster</name>
        <dbReference type="ChEBI" id="CHEBI:49883"/>
    </ligand>
</feature>
<keyword evidence="10 11" id="KW-0804">Transcription</keyword>
<dbReference type="OrthoDB" id="4869305at2"/>
<keyword evidence="5 11" id="KW-0408">Iron</keyword>
<keyword evidence="3 11" id="KW-0004">4Fe-4S</keyword>
<comment type="caution">
    <text evidence="13">The sequence shown here is derived from an EMBL/GenBank/DDBJ whole genome shotgun (WGS) entry which is preliminary data.</text>
</comment>
<sequence>MNWRDKAECLRTDPELFFPVGTTGLALIQADAAKRVCQRCPVQEECLRWALDSRQETGIWGGTDEEERRLIRRRQAREARRVAS</sequence>
<evidence type="ECO:0000256" key="1">
    <source>
        <dbReference type="ARBA" id="ARBA00004496"/>
    </source>
</evidence>
<evidence type="ECO:0000313" key="13">
    <source>
        <dbReference type="EMBL" id="TQL61878.1"/>
    </source>
</evidence>
<feature type="domain" description="4Fe-4S Wbl-type" evidence="12">
    <location>
        <begin position="8"/>
        <end position="70"/>
    </location>
</feature>
<dbReference type="GO" id="GO:0047134">
    <property type="term" value="F:protein-disulfide reductase [NAD(P)H] activity"/>
    <property type="evidence" value="ECO:0007669"/>
    <property type="project" value="TreeGrafter"/>
</dbReference>
<dbReference type="PANTHER" id="PTHR38839">
    <property type="entry name" value="TRANSCRIPTIONAL REGULATOR WHID-RELATED"/>
    <property type="match status" value="1"/>
</dbReference>
<accession>A0A542ZNE5</accession>